<evidence type="ECO:0000256" key="1">
    <source>
        <dbReference type="SAM" id="MobiDB-lite"/>
    </source>
</evidence>
<gene>
    <name evidence="3" type="ORF">K443DRAFT_11992</name>
</gene>
<feature type="transmembrane region" description="Helical" evidence="2">
    <location>
        <begin position="334"/>
        <end position="353"/>
    </location>
</feature>
<dbReference type="OrthoDB" id="3105028at2759"/>
<feature type="transmembrane region" description="Helical" evidence="2">
    <location>
        <begin position="213"/>
        <end position="235"/>
    </location>
</feature>
<proteinExistence type="predicted"/>
<sequence>MSLHGETHSSGFPRPPITPYDVLFLVTTIVFGIAKAVTASLGATIVPTTLEWVLRDRVSQRFPNNLRKPTLDPANEPPASETKDTPIVTGNRIFVTISVVGFGVSKAIVTYRGLPTSANTLDWVFAIVFSSLTYCLEMYQDDAAYAWPSVFQSDYQPSLYSGTTFLGITLMFSIGLLITSFWTITIGYSYVFLWNWVPEKPSTKLLLLPSLDYIHLISCKILLGCFTTIALAVAPSMMSAFSIFVTFDPMRNFLRIIWRSVLVCVASTSRFFNAILITVAIWGSVLNLFRPLGQAASSALIRVGFIPLFQIVAEYVSEIMFAQRIFRLFKRIGFLPGFVLVLSFVLAIVAPIAPIGLWIPTTALHDSAELPQILRLFVTFGLISTSIISGVIFVGILYSTEQPNAS</sequence>
<organism evidence="3 4">
    <name type="scientific">Laccaria amethystina LaAM-08-1</name>
    <dbReference type="NCBI Taxonomy" id="1095629"/>
    <lineage>
        <taxon>Eukaryota</taxon>
        <taxon>Fungi</taxon>
        <taxon>Dikarya</taxon>
        <taxon>Basidiomycota</taxon>
        <taxon>Agaricomycotina</taxon>
        <taxon>Agaricomycetes</taxon>
        <taxon>Agaricomycetidae</taxon>
        <taxon>Agaricales</taxon>
        <taxon>Agaricineae</taxon>
        <taxon>Hydnangiaceae</taxon>
        <taxon>Laccaria</taxon>
    </lineage>
</organism>
<feature type="transmembrane region" description="Helical" evidence="2">
    <location>
        <begin position="373"/>
        <end position="398"/>
    </location>
</feature>
<name>A0A0C9XA96_9AGAR</name>
<feature type="region of interest" description="Disordered" evidence="1">
    <location>
        <begin position="64"/>
        <end position="85"/>
    </location>
</feature>
<keyword evidence="2" id="KW-0812">Transmembrane</keyword>
<protein>
    <submittedName>
        <fullName evidence="3">Uncharacterized protein</fullName>
    </submittedName>
</protein>
<evidence type="ECO:0000256" key="2">
    <source>
        <dbReference type="SAM" id="Phobius"/>
    </source>
</evidence>
<evidence type="ECO:0000313" key="3">
    <source>
        <dbReference type="EMBL" id="KIJ94606.1"/>
    </source>
</evidence>
<feature type="transmembrane region" description="Helical" evidence="2">
    <location>
        <begin position="22"/>
        <end position="46"/>
    </location>
</feature>
<dbReference type="AlphaFoldDB" id="A0A0C9XA96"/>
<feature type="transmembrane region" description="Helical" evidence="2">
    <location>
        <begin position="256"/>
        <end position="283"/>
    </location>
</feature>
<reference evidence="4" key="2">
    <citation type="submission" date="2015-01" db="EMBL/GenBank/DDBJ databases">
        <title>Evolutionary Origins and Diversification of the Mycorrhizal Mutualists.</title>
        <authorList>
            <consortium name="DOE Joint Genome Institute"/>
            <consortium name="Mycorrhizal Genomics Consortium"/>
            <person name="Kohler A."/>
            <person name="Kuo A."/>
            <person name="Nagy L.G."/>
            <person name="Floudas D."/>
            <person name="Copeland A."/>
            <person name="Barry K.W."/>
            <person name="Cichocki N."/>
            <person name="Veneault-Fourrey C."/>
            <person name="LaButti K."/>
            <person name="Lindquist E.A."/>
            <person name="Lipzen A."/>
            <person name="Lundell T."/>
            <person name="Morin E."/>
            <person name="Murat C."/>
            <person name="Riley R."/>
            <person name="Ohm R."/>
            <person name="Sun H."/>
            <person name="Tunlid A."/>
            <person name="Henrissat B."/>
            <person name="Grigoriev I.V."/>
            <person name="Hibbett D.S."/>
            <person name="Martin F."/>
        </authorList>
    </citation>
    <scope>NUCLEOTIDE SEQUENCE [LARGE SCALE GENOMIC DNA]</scope>
    <source>
        <strain evidence="4">LaAM-08-1</strain>
    </source>
</reference>
<dbReference type="Proteomes" id="UP000054477">
    <property type="component" value="Unassembled WGS sequence"/>
</dbReference>
<feature type="transmembrane region" description="Helical" evidence="2">
    <location>
        <begin position="295"/>
        <end position="313"/>
    </location>
</feature>
<dbReference type="HOGENOM" id="CLU_676270_0_0_1"/>
<accession>A0A0C9XA96</accession>
<keyword evidence="4" id="KW-1185">Reference proteome</keyword>
<keyword evidence="2" id="KW-1133">Transmembrane helix</keyword>
<reference evidence="3 4" key="1">
    <citation type="submission" date="2014-04" db="EMBL/GenBank/DDBJ databases">
        <authorList>
            <consortium name="DOE Joint Genome Institute"/>
            <person name="Kuo A."/>
            <person name="Kohler A."/>
            <person name="Nagy L.G."/>
            <person name="Floudas D."/>
            <person name="Copeland A."/>
            <person name="Barry K.W."/>
            <person name="Cichocki N."/>
            <person name="Veneault-Fourrey C."/>
            <person name="LaButti K."/>
            <person name="Lindquist E.A."/>
            <person name="Lipzen A."/>
            <person name="Lundell T."/>
            <person name="Morin E."/>
            <person name="Murat C."/>
            <person name="Sun H."/>
            <person name="Tunlid A."/>
            <person name="Henrissat B."/>
            <person name="Grigoriev I.V."/>
            <person name="Hibbett D.S."/>
            <person name="Martin F."/>
            <person name="Nordberg H.P."/>
            <person name="Cantor M.N."/>
            <person name="Hua S.X."/>
        </authorList>
    </citation>
    <scope>NUCLEOTIDE SEQUENCE [LARGE SCALE GENOMIC DNA]</scope>
    <source>
        <strain evidence="3 4">LaAM-08-1</strain>
    </source>
</reference>
<keyword evidence="2" id="KW-0472">Membrane</keyword>
<dbReference type="EMBL" id="KN838786">
    <property type="protein sequence ID" value="KIJ94606.1"/>
    <property type="molecule type" value="Genomic_DNA"/>
</dbReference>
<evidence type="ECO:0000313" key="4">
    <source>
        <dbReference type="Proteomes" id="UP000054477"/>
    </source>
</evidence>
<feature type="transmembrane region" description="Helical" evidence="2">
    <location>
        <begin position="165"/>
        <end position="193"/>
    </location>
</feature>